<comment type="similarity">
    <text evidence="1">Belongs to the SsuE family.</text>
</comment>
<evidence type="ECO:0000256" key="1">
    <source>
        <dbReference type="ARBA" id="ARBA00005990"/>
    </source>
</evidence>
<dbReference type="Proteomes" id="UP000037939">
    <property type="component" value="Unassembled WGS sequence"/>
</dbReference>
<comment type="caution">
    <text evidence="6">The sequence shown here is derived from an EMBL/GenBank/DDBJ whole genome shotgun (WGS) entry which is preliminary data.</text>
</comment>
<keyword evidence="2" id="KW-0285">Flavoprotein</keyword>
<dbReference type="InterPro" id="IPR051814">
    <property type="entry name" value="NAD(P)H-dep_FMN_reductase"/>
</dbReference>
<dbReference type="InterPro" id="IPR005025">
    <property type="entry name" value="FMN_Rdtase-like_dom"/>
</dbReference>
<dbReference type="GO" id="GO:0052873">
    <property type="term" value="F:FMN reductase (NADPH) activity"/>
    <property type="evidence" value="ECO:0007669"/>
    <property type="project" value="UniProtKB-EC"/>
</dbReference>
<dbReference type="PANTHER" id="PTHR43408">
    <property type="entry name" value="FMN REDUCTASE (NADPH)"/>
    <property type="match status" value="1"/>
</dbReference>
<dbReference type="PATRIC" id="fig|857265.3.peg.4198"/>
<keyword evidence="7" id="KW-1185">Reference proteome</keyword>
<evidence type="ECO:0000313" key="7">
    <source>
        <dbReference type="Proteomes" id="UP000037939"/>
    </source>
</evidence>
<keyword evidence="3" id="KW-0288">FMN</keyword>
<dbReference type="NCBIfam" id="NF007859">
    <property type="entry name" value="PRK10569.1"/>
    <property type="match status" value="1"/>
</dbReference>
<dbReference type="InterPro" id="IPR029039">
    <property type="entry name" value="Flavoprotein-like_sf"/>
</dbReference>
<gene>
    <name evidence="6" type="primary">ssuE</name>
    <name evidence="6" type="ORF">WG78_20500</name>
</gene>
<dbReference type="EC" id="1.5.1.38" evidence="6"/>
<dbReference type="InterPro" id="IPR020048">
    <property type="entry name" value="NADPH-dep_FMN_reduc_SsuE"/>
</dbReference>
<protein>
    <submittedName>
        <fullName evidence="6">FMN reductase (NADPH)</fullName>
        <ecNumber evidence="6">1.5.1.38</ecNumber>
    </submittedName>
</protein>
<organism evidence="6 7">
    <name type="scientific">Amantichitinum ursilacus</name>
    <dbReference type="NCBI Taxonomy" id="857265"/>
    <lineage>
        <taxon>Bacteria</taxon>
        <taxon>Pseudomonadati</taxon>
        <taxon>Pseudomonadota</taxon>
        <taxon>Betaproteobacteria</taxon>
        <taxon>Neisseriales</taxon>
        <taxon>Chitinibacteraceae</taxon>
        <taxon>Amantichitinum</taxon>
    </lineage>
</organism>
<evidence type="ECO:0000313" key="6">
    <source>
        <dbReference type="EMBL" id="KPC49313.1"/>
    </source>
</evidence>
<dbReference type="EMBL" id="LAQT01000037">
    <property type="protein sequence ID" value="KPC49313.1"/>
    <property type="molecule type" value="Genomic_DNA"/>
</dbReference>
<dbReference type="STRING" id="857265.WG78_20500"/>
<name>A0A0N0XFR6_9NEIS</name>
<keyword evidence="4 6" id="KW-0560">Oxidoreductase</keyword>
<dbReference type="RefSeq" id="WP_053939672.1">
    <property type="nucleotide sequence ID" value="NZ_LAQT01000037.1"/>
</dbReference>
<evidence type="ECO:0000256" key="2">
    <source>
        <dbReference type="ARBA" id="ARBA00022630"/>
    </source>
</evidence>
<sequence length="198" mass="21255">MPVVVTLSGSPSARSRSQGLLNRAAQVLAQQGIEVQSFTLADFPAEALLHARFEDPSIKAWQDAVAHADGLVVSTPVYKAAYSGALKVILDVLPERALTHHVVLPLATGGSPAHMLAVDYSLQPVLTALKARHVLGGIYATDKELTWQDDGSLLLAPEIDDRLHVAISRFLAHIPNPGHVQLDPDLLHAQLRLGRVSL</sequence>
<dbReference type="Gene3D" id="3.40.50.360">
    <property type="match status" value="1"/>
</dbReference>
<dbReference type="Pfam" id="PF03358">
    <property type="entry name" value="FMN_red"/>
    <property type="match status" value="1"/>
</dbReference>
<dbReference type="AlphaFoldDB" id="A0A0N0XFR6"/>
<dbReference type="PANTHER" id="PTHR43408:SF1">
    <property type="entry name" value="FMN REDUCTASE (NADPH)"/>
    <property type="match status" value="1"/>
</dbReference>
<proteinExistence type="inferred from homology"/>
<dbReference type="NCBIfam" id="TIGR03567">
    <property type="entry name" value="FMN_reduc_SsuE"/>
    <property type="match status" value="1"/>
</dbReference>
<evidence type="ECO:0000256" key="4">
    <source>
        <dbReference type="ARBA" id="ARBA00023002"/>
    </source>
</evidence>
<feature type="domain" description="NADPH-dependent FMN reductase-like" evidence="5">
    <location>
        <begin position="4"/>
        <end position="143"/>
    </location>
</feature>
<dbReference type="OrthoDB" id="1643408at2"/>
<accession>A0A0N0XFR6</accession>
<dbReference type="SUPFAM" id="SSF52218">
    <property type="entry name" value="Flavoproteins"/>
    <property type="match status" value="1"/>
</dbReference>
<dbReference type="GO" id="GO:0046306">
    <property type="term" value="P:alkanesulfonate catabolic process"/>
    <property type="evidence" value="ECO:0007669"/>
    <property type="project" value="InterPro"/>
</dbReference>
<reference evidence="6 7" key="1">
    <citation type="submission" date="2015-07" db="EMBL/GenBank/DDBJ databases">
        <title>Draft genome sequence of the Amantichitinum ursilacus IGB-41, a new chitin-degrading bacterium.</title>
        <authorList>
            <person name="Kirstahler P."/>
            <person name="Guenther M."/>
            <person name="Grumaz C."/>
            <person name="Rupp S."/>
            <person name="Zibek S."/>
            <person name="Sohn K."/>
        </authorList>
    </citation>
    <scope>NUCLEOTIDE SEQUENCE [LARGE SCALE GENOMIC DNA]</scope>
    <source>
        <strain evidence="6 7">IGB-41</strain>
    </source>
</reference>
<evidence type="ECO:0000259" key="5">
    <source>
        <dbReference type="Pfam" id="PF03358"/>
    </source>
</evidence>
<evidence type="ECO:0000256" key="3">
    <source>
        <dbReference type="ARBA" id="ARBA00022643"/>
    </source>
</evidence>